<dbReference type="Proteomes" id="UP001163223">
    <property type="component" value="Chromosome"/>
</dbReference>
<keyword evidence="1" id="KW-0378">Hydrolase</keyword>
<gene>
    <name evidence="1" type="ORF">OXU80_08540</name>
</gene>
<proteinExistence type="predicted"/>
<keyword evidence="2" id="KW-1185">Reference proteome</keyword>
<sequence>MATDWLMSWAMSPVYVWQGVAIRRKIERMLPPLGPRSGLMGTSDDKDVAIRLLVIGDSSAAGVGVEQIEDSLAPRLAERIYALTGLPVFWRAAGSNSAVCADVRDHVVPNLTREAFTHIVLSIGTNDAKNFHGGRRFKKSFGTLLYALKAKWPEARIVWSPPVDFMRVPALPRGLARVLELRAGVIRRIGNRLCHERGAVPSTMLPRVEPAGFSRDGFHASAEGYAYVAGHLAPYVLGDRPGTIEGRALGAS</sequence>
<evidence type="ECO:0000313" key="1">
    <source>
        <dbReference type="EMBL" id="WAJ30237.1"/>
    </source>
</evidence>
<evidence type="ECO:0000313" key="2">
    <source>
        <dbReference type="Proteomes" id="UP001163223"/>
    </source>
</evidence>
<organism evidence="1 2">
    <name type="scientific">Antarcticirhabdus aurantiaca</name>
    <dbReference type="NCBI Taxonomy" id="2606717"/>
    <lineage>
        <taxon>Bacteria</taxon>
        <taxon>Pseudomonadati</taxon>
        <taxon>Pseudomonadota</taxon>
        <taxon>Alphaproteobacteria</taxon>
        <taxon>Hyphomicrobiales</taxon>
        <taxon>Aurantimonadaceae</taxon>
        <taxon>Antarcticirhabdus</taxon>
    </lineage>
</organism>
<protein>
    <submittedName>
        <fullName evidence="1">SGNH/GDSL hydrolase family protein</fullName>
    </submittedName>
</protein>
<name>A0ACD4NUG2_9HYPH</name>
<dbReference type="EMBL" id="CP113520">
    <property type="protein sequence ID" value="WAJ30237.1"/>
    <property type="molecule type" value="Genomic_DNA"/>
</dbReference>
<reference evidence="1" key="1">
    <citation type="submission" date="2022-11" db="EMBL/GenBank/DDBJ databases">
        <title>beta-Carotene-producing bacterium, Jeongeuplla avenae sp. nov., alleviates the salt stress of Arabidopsis seedlings.</title>
        <authorList>
            <person name="Jiang L."/>
            <person name="Lee J."/>
        </authorList>
    </citation>
    <scope>NUCLEOTIDE SEQUENCE</scope>
    <source>
        <strain evidence="1">DY_R2A_6</strain>
    </source>
</reference>
<accession>A0ACD4NUG2</accession>